<dbReference type="InterPro" id="IPR000843">
    <property type="entry name" value="HTH_LacI"/>
</dbReference>
<dbReference type="Pfam" id="PF13377">
    <property type="entry name" value="Peripla_BP_3"/>
    <property type="match status" value="1"/>
</dbReference>
<dbReference type="CDD" id="cd01392">
    <property type="entry name" value="HTH_LacI"/>
    <property type="match status" value="1"/>
</dbReference>
<evidence type="ECO:0000313" key="6">
    <source>
        <dbReference type="EMBL" id="MBV4357621.1"/>
    </source>
</evidence>
<dbReference type="PROSITE" id="PS50932">
    <property type="entry name" value="HTH_LACI_2"/>
    <property type="match status" value="1"/>
</dbReference>
<dbReference type="InterPro" id="IPR001387">
    <property type="entry name" value="Cro/C1-type_HTH"/>
</dbReference>
<keyword evidence="7" id="KW-1185">Reference proteome</keyword>
<dbReference type="Pfam" id="PF00356">
    <property type="entry name" value="LacI"/>
    <property type="match status" value="1"/>
</dbReference>
<evidence type="ECO:0000259" key="4">
    <source>
        <dbReference type="PROSITE" id="PS50932"/>
    </source>
</evidence>
<dbReference type="InterPro" id="IPR046335">
    <property type="entry name" value="LacI/GalR-like_sensor"/>
</dbReference>
<organism evidence="6 7">
    <name type="scientific">Pinibacter aurantiacus</name>
    <dbReference type="NCBI Taxonomy" id="2851599"/>
    <lineage>
        <taxon>Bacteria</taxon>
        <taxon>Pseudomonadati</taxon>
        <taxon>Bacteroidota</taxon>
        <taxon>Chitinophagia</taxon>
        <taxon>Chitinophagales</taxon>
        <taxon>Chitinophagaceae</taxon>
        <taxon>Pinibacter</taxon>
    </lineage>
</organism>
<feature type="domain" description="HTH cro/C1-type" evidence="5">
    <location>
        <begin position="6"/>
        <end position="50"/>
    </location>
</feature>
<dbReference type="RefSeq" id="WP_217791274.1">
    <property type="nucleotide sequence ID" value="NZ_JAHSPG010000006.1"/>
</dbReference>
<dbReference type="CDD" id="cd06267">
    <property type="entry name" value="PBP1_LacI_sugar_binding-like"/>
    <property type="match status" value="1"/>
</dbReference>
<dbReference type="PANTHER" id="PTHR30146:SF109">
    <property type="entry name" value="HTH-TYPE TRANSCRIPTIONAL REGULATOR GALS"/>
    <property type="match status" value="1"/>
</dbReference>
<sequence>MRFDAITIKDIATALGLSKSTVSRALRDSHEISPETKKLIRAYAEEHNYRPNPIALSLKEKRSRSIGIVVCEIANSFFSQVINGIESIAYDRGYNVIISQTHESFEREMIGLNYLSSRSVDGLLISVSAETKNFDHLKSLQNKGLPIVFFDRVANDIKTHKVTVDNFTGSYNATTHLIENGFARIASISLSQHSFITQGRLNGYKKALSDHHIPIDEDLIRYCAHGGLFYEELEKEMNALFMLKQRPDAIFASSDKITMGVLRYFKSNGIRVPNDIAVVGFSNSETTDLLQPSLTVVKQPAFEMGKIATEMLINIMEANRAVKVFENRVLPAELVVRDSSVKRTVELLNN</sequence>
<keyword evidence="2" id="KW-0238">DNA-binding</keyword>
<dbReference type="AlphaFoldDB" id="A0A9E2S7H0"/>
<dbReference type="SMART" id="SM00354">
    <property type="entry name" value="HTH_LACI"/>
    <property type="match status" value="1"/>
</dbReference>
<dbReference type="GO" id="GO:0003700">
    <property type="term" value="F:DNA-binding transcription factor activity"/>
    <property type="evidence" value="ECO:0007669"/>
    <property type="project" value="TreeGrafter"/>
</dbReference>
<gene>
    <name evidence="6" type="ORF">KTO63_10710</name>
</gene>
<dbReference type="EMBL" id="JAHSPG010000006">
    <property type="protein sequence ID" value="MBV4357621.1"/>
    <property type="molecule type" value="Genomic_DNA"/>
</dbReference>
<dbReference type="Proteomes" id="UP000812270">
    <property type="component" value="Unassembled WGS sequence"/>
</dbReference>
<accession>A0A9E2S7H0</accession>
<feature type="domain" description="HTH lacI-type" evidence="4">
    <location>
        <begin position="6"/>
        <end position="60"/>
    </location>
</feature>
<evidence type="ECO:0000256" key="2">
    <source>
        <dbReference type="ARBA" id="ARBA00023125"/>
    </source>
</evidence>
<evidence type="ECO:0000256" key="3">
    <source>
        <dbReference type="ARBA" id="ARBA00023163"/>
    </source>
</evidence>
<keyword evidence="1" id="KW-0805">Transcription regulation</keyword>
<keyword evidence="3" id="KW-0804">Transcription</keyword>
<dbReference type="GO" id="GO:0000976">
    <property type="term" value="F:transcription cis-regulatory region binding"/>
    <property type="evidence" value="ECO:0007669"/>
    <property type="project" value="TreeGrafter"/>
</dbReference>
<protein>
    <submittedName>
        <fullName evidence="6">LacI family transcriptional regulator</fullName>
    </submittedName>
</protein>
<evidence type="ECO:0000313" key="7">
    <source>
        <dbReference type="Proteomes" id="UP000812270"/>
    </source>
</evidence>
<reference evidence="6" key="1">
    <citation type="submission" date="2021-06" db="EMBL/GenBank/DDBJ databases">
        <authorList>
            <person name="Huq M.A."/>
        </authorList>
    </citation>
    <scope>NUCLEOTIDE SEQUENCE</scope>
    <source>
        <strain evidence="6">MAH-26</strain>
    </source>
</reference>
<evidence type="ECO:0000259" key="5">
    <source>
        <dbReference type="PROSITE" id="PS50943"/>
    </source>
</evidence>
<comment type="caution">
    <text evidence="6">The sequence shown here is derived from an EMBL/GenBank/DDBJ whole genome shotgun (WGS) entry which is preliminary data.</text>
</comment>
<evidence type="ECO:0000256" key="1">
    <source>
        <dbReference type="ARBA" id="ARBA00023015"/>
    </source>
</evidence>
<dbReference type="PANTHER" id="PTHR30146">
    <property type="entry name" value="LACI-RELATED TRANSCRIPTIONAL REPRESSOR"/>
    <property type="match status" value="1"/>
</dbReference>
<name>A0A9E2S7H0_9BACT</name>
<dbReference type="PROSITE" id="PS50943">
    <property type="entry name" value="HTH_CROC1"/>
    <property type="match status" value="1"/>
</dbReference>
<proteinExistence type="predicted"/>